<dbReference type="InterPro" id="IPR016661">
    <property type="entry name" value="PFDN4"/>
</dbReference>
<dbReference type="WBParaSite" id="SMUV_0000255101-mRNA-1">
    <property type="protein sequence ID" value="SMUV_0000255101-mRNA-1"/>
    <property type="gene ID" value="SMUV_0000255101"/>
</dbReference>
<dbReference type="PIRSF" id="PIRSF016477">
    <property type="entry name" value="Prefoldin_subunit_4"/>
    <property type="match status" value="1"/>
</dbReference>
<proteinExistence type="inferred from homology"/>
<dbReference type="Pfam" id="PF01920">
    <property type="entry name" value="Prefoldin_2"/>
    <property type="match status" value="1"/>
</dbReference>
<keyword evidence="3 4" id="KW-0143">Chaperone</keyword>
<comment type="subunit">
    <text evidence="2 4">Heterohexamer of two PFD-alpha type and four PFD-beta type subunits.</text>
</comment>
<dbReference type="PANTHER" id="PTHR21100:SF9">
    <property type="entry name" value="PREFOLDIN SUBUNIT 4"/>
    <property type="match status" value="1"/>
</dbReference>
<dbReference type="Proteomes" id="UP000046393">
    <property type="component" value="Unplaced"/>
</dbReference>
<dbReference type="PANTHER" id="PTHR21100">
    <property type="entry name" value="PREFOLDIN SUBUNIT 4"/>
    <property type="match status" value="1"/>
</dbReference>
<dbReference type="InterPro" id="IPR002777">
    <property type="entry name" value="PFD_beta-like"/>
</dbReference>
<name>A0A0N5AEA2_9BILA</name>
<dbReference type="GO" id="GO:0005737">
    <property type="term" value="C:cytoplasm"/>
    <property type="evidence" value="ECO:0007669"/>
    <property type="project" value="TreeGrafter"/>
</dbReference>
<evidence type="ECO:0000256" key="5">
    <source>
        <dbReference type="SAM" id="Coils"/>
    </source>
</evidence>
<protein>
    <recommendedName>
        <fullName evidence="4">Prefoldin subunit 4</fullName>
    </recommendedName>
</protein>
<evidence type="ECO:0000256" key="3">
    <source>
        <dbReference type="ARBA" id="ARBA00023186"/>
    </source>
</evidence>
<evidence type="ECO:0000256" key="1">
    <source>
        <dbReference type="ARBA" id="ARBA00008045"/>
    </source>
</evidence>
<keyword evidence="5" id="KW-0175">Coiled coil</keyword>
<dbReference type="GO" id="GO:0016272">
    <property type="term" value="C:prefoldin complex"/>
    <property type="evidence" value="ECO:0007669"/>
    <property type="project" value="UniProtKB-UniRule"/>
</dbReference>
<organism evidence="6 7">
    <name type="scientific">Syphacia muris</name>
    <dbReference type="NCBI Taxonomy" id="451379"/>
    <lineage>
        <taxon>Eukaryota</taxon>
        <taxon>Metazoa</taxon>
        <taxon>Ecdysozoa</taxon>
        <taxon>Nematoda</taxon>
        <taxon>Chromadorea</taxon>
        <taxon>Rhabditida</taxon>
        <taxon>Spirurina</taxon>
        <taxon>Oxyuridomorpha</taxon>
        <taxon>Oxyuroidea</taxon>
        <taxon>Oxyuridae</taxon>
        <taxon>Syphacia</taxon>
    </lineage>
</organism>
<feature type="coiled-coil region" evidence="5">
    <location>
        <begin position="81"/>
        <end position="115"/>
    </location>
</feature>
<dbReference type="GO" id="GO:0051082">
    <property type="term" value="F:unfolded protein binding"/>
    <property type="evidence" value="ECO:0007669"/>
    <property type="project" value="InterPro"/>
</dbReference>
<evidence type="ECO:0000313" key="6">
    <source>
        <dbReference type="Proteomes" id="UP000046393"/>
    </source>
</evidence>
<dbReference type="GO" id="GO:0006457">
    <property type="term" value="P:protein folding"/>
    <property type="evidence" value="ECO:0007669"/>
    <property type="project" value="UniProtKB-UniRule"/>
</dbReference>
<dbReference type="AlphaFoldDB" id="A0A0N5AEA2"/>
<evidence type="ECO:0000256" key="2">
    <source>
        <dbReference type="ARBA" id="ARBA00011695"/>
    </source>
</evidence>
<keyword evidence="6" id="KW-1185">Reference proteome</keyword>
<evidence type="ECO:0000313" key="7">
    <source>
        <dbReference type="WBParaSite" id="SMUV_0000255101-mRNA-1"/>
    </source>
</evidence>
<reference evidence="7" key="1">
    <citation type="submission" date="2017-02" db="UniProtKB">
        <authorList>
            <consortium name="WormBaseParasite"/>
        </authorList>
    </citation>
    <scope>IDENTIFICATION</scope>
</reference>
<comment type="function">
    <text evidence="4">Binds specifically to cytosolic chaperonin (c-CPN) and transfers target proteins to it. Binds to nascent polypeptide chain and promotes folding in an environment in which there are many competing pathways for nonnative proteins.</text>
</comment>
<accession>A0A0N5AEA2</accession>
<dbReference type="STRING" id="451379.A0A0N5AEA2"/>
<sequence>MSSNVSNTYVNSKVQVTADDQKMINKFARLHQRFTELKVKSKEMDKDIQNFNDAADELLLLDDNDAETVPFKMGTIFDTMNQKLENLKESTQKQLSEIKEQGREISSEMDVLKKKLYGKFGNKINLETDKGD</sequence>
<evidence type="ECO:0000256" key="4">
    <source>
        <dbReference type="PIRNR" id="PIRNR016477"/>
    </source>
</evidence>
<comment type="similarity">
    <text evidence="1 4">Belongs to the prefoldin subunit beta family.</text>
</comment>